<dbReference type="OrthoDB" id="9801625at2"/>
<reference evidence="3 4" key="1">
    <citation type="journal article" date="2016" name="Int. J. Syst. Evol. Microbiol.">
        <title>Polaribacter haliotis sp. nov., isolated from the gut of abalone Haliotis discus hannai.</title>
        <authorList>
            <person name="Kim Y.O."/>
            <person name="Park I.S."/>
            <person name="Park S."/>
            <person name="Nam B.H."/>
            <person name="Park J.M."/>
            <person name="Kim D.G."/>
            <person name="Yoon J.H."/>
        </authorList>
    </citation>
    <scope>NUCLEOTIDE SEQUENCE [LARGE SCALE GENOMIC DNA]</scope>
    <source>
        <strain evidence="3 4">KCTC 52418</strain>
    </source>
</reference>
<dbReference type="RefSeq" id="WP_088353323.1">
    <property type="nucleotide sequence ID" value="NZ_CP061813.1"/>
</dbReference>
<evidence type="ECO:0000313" key="4">
    <source>
        <dbReference type="Proteomes" id="UP000516764"/>
    </source>
</evidence>
<dbReference type="PANTHER" id="PTHR43437:SF3">
    <property type="entry name" value="HYDROXYACYL-THIOESTER DEHYDRATASE TYPE 2, MITOCHONDRIAL"/>
    <property type="match status" value="1"/>
</dbReference>
<sequence>MKITIGDTASISKTITEKDIQLFSEISLDINPIHLDKEYASSSRFKKRIVHGFLVGSYISAVLGTKLPGYGSIYLKQTMSFIKPVYYDETITAKVTVKEVDIKKARIILITNCFNQNNELVLEGEAYMKVDKTILF</sequence>
<dbReference type="CDD" id="cd03449">
    <property type="entry name" value="R_hydratase"/>
    <property type="match status" value="1"/>
</dbReference>
<keyword evidence="4" id="KW-1185">Reference proteome</keyword>
<dbReference type="AlphaFoldDB" id="A0A7L8AHQ2"/>
<accession>A0A7L8AHQ2</accession>
<dbReference type="InterPro" id="IPR002539">
    <property type="entry name" value="MaoC-like_dom"/>
</dbReference>
<dbReference type="Pfam" id="PF01575">
    <property type="entry name" value="MaoC_dehydratas"/>
    <property type="match status" value="1"/>
</dbReference>
<dbReference type="InterPro" id="IPR029069">
    <property type="entry name" value="HotDog_dom_sf"/>
</dbReference>
<keyword evidence="1" id="KW-0456">Lyase</keyword>
<organism evidence="3 4">
    <name type="scientific">Polaribacter haliotis</name>
    <dbReference type="NCBI Taxonomy" id="1888915"/>
    <lineage>
        <taxon>Bacteria</taxon>
        <taxon>Pseudomonadati</taxon>
        <taxon>Bacteroidota</taxon>
        <taxon>Flavobacteriia</taxon>
        <taxon>Flavobacteriales</taxon>
        <taxon>Flavobacteriaceae</taxon>
    </lineage>
</organism>
<dbReference type="GO" id="GO:0019171">
    <property type="term" value="F:(3R)-hydroxyacyl-[acyl-carrier-protein] dehydratase activity"/>
    <property type="evidence" value="ECO:0007669"/>
    <property type="project" value="TreeGrafter"/>
</dbReference>
<feature type="domain" description="MaoC-like" evidence="2">
    <location>
        <begin position="10"/>
        <end position="105"/>
    </location>
</feature>
<dbReference type="PANTHER" id="PTHR43437">
    <property type="entry name" value="HYDROXYACYL-THIOESTER DEHYDRATASE TYPE 2, MITOCHONDRIAL-RELATED"/>
    <property type="match status" value="1"/>
</dbReference>
<name>A0A7L8AHQ2_9FLAO</name>
<evidence type="ECO:0000259" key="2">
    <source>
        <dbReference type="Pfam" id="PF01575"/>
    </source>
</evidence>
<dbReference type="Proteomes" id="UP000516764">
    <property type="component" value="Chromosome"/>
</dbReference>
<dbReference type="Gene3D" id="3.10.129.10">
    <property type="entry name" value="Hotdog Thioesterase"/>
    <property type="match status" value="1"/>
</dbReference>
<dbReference type="InterPro" id="IPR050965">
    <property type="entry name" value="UPF0336/Enoyl-CoA_hydratase"/>
</dbReference>
<evidence type="ECO:0000313" key="3">
    <source>
        <dbReference type="EMBL" id="QOD61528.1"/>
    </source>
</evidence>
<dbReference type="FunFam" id="3.10.129.10:FF:000042">
    <property type="entry name" value="MaoC domain protein dehydratase"/>
    <property type="match status" value="1"/>
</dbReference>
<protein>
    <submittedName>
        <fullName evidence="3">MaoC family dehydratase</fullName>
    </submittedName>
</protein>
<evidence type="ECO:0000256" key="1">
    <source>
        <dbReference type="ARBA" id="ARBA00023239"/>
    </source>
</evidence>
<proteinExistence type="predicted"/>
<dbReference type="SUPFAM" id="SSF54637">
    <property type="entry name" value="Thioesterase/thiol ester dehydrase-isomerase"/>
    <property type="match status" value="1"/>
</dbReference>
<dbReference type="GO" id="GO:0006633">
    <property type="term" value="P:fatty acid biosynthetic process"/>
    <property type="evidence" value="ECO:0007669"/>
    <property type="project" value="TreeGrafter"/>
</dbReference>
<gene>
    <name evidence="3" type="ORF">H9I45_03495</name>
</gene>
<dbReference type="KEGG" id="phal:H9I45_03495"/>
<dbReference type="EMBL" id="CP061813">
    <property type="protein sequence ID" value="QOD61528.1"/>
    <property type="molecule type" value="Genomic_DNA"/>
</dbReference>